<sequence>MDNQQNSQPKFGNEVEKDINSQQFVTSDDCLDRHETESDLDSLEPQEFGTNDGELNVDDPRELRYWAEQFQISTGELKSAALLRGNSILEIKKYISA</sequence>
<evidence type="ECO:0000256" key="1">
    <source>
        <dbReference type="SAM" id="MobiDB-lite"/>
    </source>
</evidence>
<reference evidence="2" key="1">
    <citation type="submission" date="2022-12" db="EMBL/GenBank/DDBJ databases">
        <title>Genome sequence of SJ11.</title>
        <authorList>
            <person name="Woo H."/>
        </authorList>
    </citation>
    <scope>NUCLEOTIDE SEQUENCE</scope>
    <source>
        <strain evidence="2">SJ11</strain>
    </source>
</reference>
<dbReference type="Proteomes" id="UP001144341">
    <property type="component" value="Unassembled WGS sequence"/>
</dbReference>
<proteinExistence type="predicted"/>
<dbReference type="RefSeq" id="WP_056095131.1">
    <property type="nucleotide sequence ID" value="NZ_JAPWGL010000004.1"/>
</dbReference>
<dbReference type="InterPro" id="IPR022037">
    <property type="entry name" value="DUF3606"/>
</dbReference>
<dbReference type="EMBL" id="JAPWGL010000004">
    <property type="protein sequence ID" value="MCZ4224708.1"/>
    <property type="molecule type" value="Genomic_DNA"/>
</dbReference>
<keyword evidence="3" id="KW-1185">Reference proteome</keyword>
<dbReference type="Pfam" id="PF12244">
    <property type="entry name" value="DUF3606"/>
    <property type="match status" value="1"/>
</dbReference>
<accession>A0ABT4L0J8</accession>
<organism evidence="2 3">
    <name type="scientific">Pedobacter rhodius</name>
    <dbReference type="NCBI Taxonomy" id="3004098"/>
    <lineage>
        <taxon>Bacteria</taxon>
        <taxon>Pseudomonadati</taxon>
        <taxon>Bacteroidota</taxon>
        <taxon>Sphingobacteriia</taxon>
        <taxon>Sphingobacteriales</taxon>
        <taxon>Sphingobacteriaceae</taxon>
        <taxon>Pedobacter</taxon>
    </lineage>
</organism>
<feature type="compositionally biased region" description="Polar residues" evidence="1">
    <location>
        <begin position="1"/>
        <end position="10"/>
    </location>
</feature>
<evidence type="ECO:0000313" key="3">
    <source>
        <dbReference type="Proteomes" id="UP001144341"/>
    </source>
</evidence>
<evidence type="ECO:0000313" key="2">
    <source>
        <dbReference type="EMBL" id="MCZ4224708.1"/>
    </source>
</evidence>
<protein>
    <submittedName>
        <fullName evidence="2">DUF3606 domain-containing protein</fullName>
    </submittedName>
</protein>
<comment type="caution">
    <text evidence="2">The sequence shown here is derived from an EMBL/GenBank/DDBJ whole genome shotgun (WGS) entry which is preliminary data.</text>
</comment>
<name>A0ABT4L0J8_9SPHI</name>
<gene>
    <name evidence="2" type="ORF">O0931_15460</name>
</gene>
<feature type="region of interest" description="Disordered" evidence="1">
    <location>
        <begin position="1"/>
        <end position="57"/>
    </location>
</feature>